<dbReference type="EMBL" id="JBBPBM010000003">
    <property type="protein sequence ID" value="KAK8593347.1"/>
    <property type="molecule type" value="Genomic_DNA"/>
</dbReference>
<keyword evidence="2" id="KW-1185">Reference proteome</keyword>
<sequence length="118" mass="13623">MEFREWIRCNLSKPDYFARLIPDWDLLFGSILWSLWLYRNSVVFECPLKIQGSVLDCSKRMQSTMLSAFTHATMSNVATDQVPRSLSTCSPPDQDASRLILMAQGRWTMIWQRAGVDS</sequence>
<comment type="caution">
    <text evidence="1">The sequence shown here is derived from an EMBL/GenBank/DDBJ whole genome shotgun (WGS) entry which is preliminary data.</text>
</comment>
<evidence type="ECO:0000313" key="2">
    <source>
        <dbReference type="Proteomes" id="UP001472677"/>
    </source>
</evidence>
<reference evidence="1 2" key="1">
    <citation type="journal article" date="2024" name="G3 (Bethesda)">
        <title>Genome assembly of Hibiscus sabdariffa L. provides insights into metabolisms of medicinal natural products.</title>
        <authorList>
            <person name="Kim T."/>
        </authorList>
    </citation>
    <scope>NUCLEOTIDE SEQUENCE [LARGE SCALE GENOMIC DNA]</scope>
    <source>
        <strain evidence="1">TK-2024</strain>
        <tissue evidence="1">Old leaves</tissue>
    </source>
</reference>
<evidence type="ECO:0000313" key="1">
    <source>
        <dbReference type="EMBL" id="KAK8593347.1"/>
    </source>
</evidence>
<name>A0ABR2G2Q5_9ROSI</name>
<gene>
    <name evidence="1" type="ORF">V6N12_045429</name>
</gene>
<organism evidence="1 2">
    <name type="scientific">Hibiscus sabdariffa</name>
    <name type="common">roselle</name>
    <dbReference type="NCBI Taxonomy" id="183260"/>
    <lineage>
        <taxon>Eukaryota</taxon>
        <taxon>Viridiplantae</taxon>
        <taxon>Streptophyta</taxon>
        <taxon>Embryophyta</taxon>
        <taxon>Tracheophyta</taxon>
        <taxon>Spermatophyta</taxon>
        <taxon>Magnoliopsida</taxon>
        <taxon>eudicotyledons</taxon>
        <taxon>Gunneridae</taxon>
        <taxon>Pentapetalae</taxon>
        <taxon>rosids</taxon>
        <taxon>malvids</taxon>
        <taxon>Malvales</taxon>
        <taxon>Malvaceae</taxon>
        <taxon>Malvoideae</taxon>
        <taxon>Hibiscus</taxon>
    </lineage>
</organism>
<protein>
    <submittedName>
        <fullName evidence="1">Uncharacterized protein</fullName>
    </submittedName>
</protein>
<accession>A0ABR2G2Q5</accession>
<dbReference type="Proteomes" id="UP001472677">
    <property type="component" value="Unassembled WGS sequence"/>
</dbReference>
<proteinExistence type="predicted"/>